<comment type="caution">
    <text evidence="4">The sequence shown here is derived from an EMBL/GenBank/DDBJ whole genome shotgun (WGS) entry which is preliminary data.</text>
</comment>
<evidence type="ECO:0000313" key="4">
    <source>
        <dbReference type="EMBL" id="TEB33418.1"/>
    </source>
</evidence>
<comment type="similarity">
    <text evidence="3">Belongs to the ustYa family.</text>
</comment>
<comment type="pathway">
    <text evidence="1">Mycotoxin biosynthesis.</text>
</comment>
<reference evidence="4 5" key="1">
    <citation type="journal article" date="2019" name="Nat. Ecol. Evol.">
        <title>Megaphylogeny resolves global patterns of mushroom evolution.</title>
        <authorList>
            <person name="Varga T."/>
            <person name="Krizsan K."/>
            <person name="Foldi C."/>
            <person name="Dima B."/>
            <person name="Sanchez-Garcia M."/>
            <person name="Sanchez-Ramirez S."/>
            <person name="Szollosi G.J."/>
            <person name="Szarkandi J.G."/>
            <person name="Papp V."/>
            <person name="Albert L."/>
            <person name="Andreopoulos W."/>
            <person name="Angelini C."/>
            <person name="Antonin V."/>
            <person name="Barry K.W."/>
            <person name="Bougher N.L."/>
            <person name="Buchanan P."/>
            <person name="Buyck B."/>
            <person name="Bense V."/>
            <person name="Catcheside P."/>
            <person name="Chovatia M."/>
            <person name="Cooper J."/>
            <person name="Damon W."/>
            <person name="Desjardin D."/>
            <person name="Finy P."/>
            <person name="Geml J."/>
            <person name="Haridas S."/>
            <person name="Hughes K."/>
            <person name="Justo A."/>
            <person name="Karasinski D."/>
            <person name="Kautmanova I."/>
            <person name="Kiss B."/>
            <person name="Kocsube S."/>
            <person name="Kotiranta H."/>
            <person name="LaButti K.M."/>
            <person name="Lechner B.E."/>
            <person name="Liimatainen K."/>
            <person name="Lipzen A."/>
            <person name="Lukacs Z."/>
            <person name="Mihaltcheva S."/>
            <person name="Morgado L.N."/>
            <person name="Niskanen T."/>
            <person name="Noordeloos M.E."/>
            <person name="Ohm R.A."/>
            <person name="Ortiz-Santana B."/>
            <person name="Ovrebo C."/>
            <person name="Racz N."/>
            <person name="Riley R."/>
            <person name="Savchenko A."/>
            <person name="Shiryaev A."/>
            <person name="Soop K."/>
            <person name="Spirin V."/>
            <person name="Szebenyi C."/>
            <person name="Tomsovsky M."/>
            <person name="Tulloss R.E."/>
            <person name="Uehling J."/>
            <person name="Grigoriev I.V."/>
            <person name="Vagvolgyi C."/>
            <person name="Papp T."/>
            <person name="Martin F.M."/>
            <person name="Miettinen O."/>
            <person name="Hibbett D.S."/>
            <person name="Nagy L.G."/>
        </authorList>
    </citation>
    <scope>NUCLEOTIDE SEQUENCE [LARGE SCALE GENOMIC DNA]</scope>
    <source>
        <strain evidence="4 5">FP101781</strain>
    </source>
</reference>
<gene>
    <name evidence="4" type="ORF">FA13DRAFT_1730442</name>
</gene>
<evidence type="ECO:0000256" key="3">
    <source>
        <dbReference type="ARBA" id="ARBA00035112"/>
    </source>
</evidence>
<proteinExistence type="inferred from homology"/>
<dbReference type="Pfam" id="PF11807">
    <property type="entry name" value="UstYa"/>
    <property type="match status" value="1"/>
</dbReference>
<keyword evidence="2" id="KW-0560">Oxidoreductase</keyword>
<evidence type="ECO:0000256" key="1">
    <source>
        <dbReference type="ARBA" id="ARBA00004685"/>
    </source>
</evidence>
<evidence type="ECO:0000256" key="2">
    <source>
        <dbReference type="ARBA" id="ARBA00023002"/>
    </source>
</evidence>
<dbReference type="Proteomes" id="UP000298030">
    <property type="component" value="Unassembled WGS sequence"/>
</dbReference>
<dbReference type="EMBL" id="QPFP01000012">
    <property type="protein sequence ID" value="TEB33418.1"/>
    <property type="molecule type" value="Genomic_DNA"/>
</dbReference>
<protein>
    <submittedName>
        <fullName evidence="4">Uncharacterized protein</fullName>
    </submittedName>
</protein>
<name>A0A4Y7THL9_COPMI</name>
<dbReference type="PANTHER" id="PTHR33365:SF11">
    <property type="entry name" value="TAT PATHWAY SIGNAL SEQUENCE"/>
    <property type="match status" value="1"/>
</dbReference>
<dbReference type="STRING" id="71717.A0A4Y7THL9"/>
<keyword evidence="5" id="KW-1185">Reference proteome</keyword>
<dbReference type="AlphaFoldDB" id="A0A4Y7THL9"/>
<evidence type="ECO:0000313" key="5">
    <source>
        <dbReference type="Proteomes" id="UP000298030"/>
    </source>
</evidence>
<dbReference type="PANTHER" id="PTHR33365">
    <property type="entry name" value="YALI0B05434P"/>
    <property type="match status" value="1"/>
</dbReference>
<sequence length="196" mass="21999">MLVAIAVLTTCNVARFLLNVAFIDTLNKAMNSLLVDRVRFPRDIPLRVQDAVMVFEPTELYDLHAVAQWESVSAGSGWIKLPTPQDDRPYAVSMYHQLHCLNFIRYDLTQSKKGVHPTPAVVGHANHCYNYIRMGVLCGADRTLEPRIVEELTCEDPNPPPPGVPHVCRDWAQIHGFVGDNYRANAEWLSHVVSGP</sequence>
<accession>A0A4Y7THL9</accession>
<dbReference type="GO" id="GO:0016491">
    <property type="term" value="F:oxidoreductase activity"/>
    <property type="evidence" value="ECO:0007669"/>
    <property type="project" value="UniProtKB-KW"/>
</dbReference>
<dbReference type="InterPro" id="IPR021765">
    <property type="entry name" value="UstYa-like"/>
</dbReference>
<organism evidence="4 5">
    <name type="scientific">Coprinellus micaceus</name>
    <name type="common">Glistening ink-cap mushroom</name>
    <name type="synonym">Coprinus micaceus</name>
    <dbReference type="NCBI Taxonomy" id="71717"/>
    <lineage>
        <taxon>Eukaryota</taxon>
        <taxon>Fungi</taxon>
        <taxon>Dikarya</taxon>
        <taxon>Basidiomycota</taxon>
        <taxon>Agaricomycotina</taxon>
        <taxon>Agaricomycetes</taxon>
        <taxon>Agaricomycetidae</taxon>
        <taxon>Agaricales</taxon>
        <taxon>Agaricineae</taxon>
        <taxon>Psathyrellaceae</taxon>
        <taxon>Coprinellus</taxon>
    </lineage>
</organism>
<dbReference type="OrthoDB" id="3687641at2759"/>
<dbReference type="GO" id="GO:0043386">
    <property type="term" value="P:mycotoxin biosynthetic process"/>
    <property type="evidence" value="ECO:0007669"/>
    <property type="project" value="InterPro"/>
</dbReference>